<evidence type="ECO:0000256" key="1">
    <source>
        <dbReference type="SAM" id="MobiDB-lite"/>
    </source>
</evidence>
<name>A0A085WS22_9BACT</name>
<gene>
    <name evidence="2" type="ORF">DB31_5527</name>
</gene>
<proteinExistence type="predicted"/>
<dbReference type="EMBL" id="JMCB01000003">
    <property type="protein sequence ID" value="KFE70485.1"/>
    <property type="molecule type" value="Genomic_DNA"/>
</dbReference>
<keyword evidence="3" id="KW-1185">Reference proteome</keyword>
<accession>A0A085WS22</accession>
<evidence type="ECO:0000313" key="2">
    <source>
        <dbReference type="EMBL" id="KFE70485.1"/>
    </source>
</evidence>
<feature type="compositionally biased region" description="Basic residues" evidence="1">
    <location>
        <begin position="79"/>
        <end position="88"/>
    </location>
</feature>
<protein>
    <submittedName>
        <fullName evidence="2">Uncharacterized protein</fullName>
    </submittedName>
</protein>
<reference evidence="2 3" key="1">
    <citation type="submission" date="2014-04" db="EMBL/GenBank/DDBJ databases">
        <title>Genome assembly of Hyalangium minutum DSM 14724.</title>
        <authorList>
            <person name="Sharma G."/>
            <person name="Subramanian S."/>
        </authorList>
    </citation>
    <scope>NUCLEOTIDE SEQUENCE [LARGE SCALE GENOMIC DNA]</scope>
    <source>
        <strain evidence="2 3">DSM 14724</strain>
    </source>
</reference>
<sequence>MRARGEPRAQQGGEGGSSNQHEQWRRTLCAEGVSRRLYTEPGGQDHGLRPESPRGAFIPVPPVQQQRPASLFTVPSTRPGRRHHNHCP</sequence>
<comment type="caution">
    <text evidence="2">The sequence shown here is derived from an EMBL/GenBank/DDBJ whole genome shotgun (WGS) entry which is preliminary data.</text>
</comment>
<dbReference type="Proteomes" id="UP000028725">
    <property type="component" value="Unassembled WGS sequence"/>
</dbReference>
<feature type="compositionally biased region" description="Polar residues" evidence="1">
    <location>
        <begin position="63"/>
        <end position="76"/>
    </location>
</feature>
<organism evidence="2 3">
    <name type="scientific">Hyalangium minutum</name>
    <dbReference type="NCBI Taxonomy" id="394096"/>
    <lineage>
        <taxon>Bacteria</taxon>
        <taxon>Pseudomonadati</taxon>
        <taxon>Myxococcota</taxon>
        <taxon>Myxococcia</taxon>
        <taxon>Myxococcales</taxon>
        <taxon>Cystobacterineae</taxon>
        <taxon>Archangiaceae</taxon>
        <taxon>Hyalangium</taxon>
    </lineage>
</organism>
<feature type="region of interest" description="Disordered" evidence="1">
    <location>
        <begin position="1"/>
        <end position="88"/>
    </location>
</feature>
<dbReference type="STRING" id="394096.DB31_5527"/>
<dbReference type="AlphaFoldDB" id="A0A085WS22"/>
<evidence type="ECO:0000313" key="3">
    <source>
        <dbReference type="Proteomes" id="UP000028725"/>
    </source>
</evidence>